<protein>
    <submittedName>
        <fullName evidence="2">Uncharacterized protein</fullName>
    </submittedName>
</protein>
<name>A0A6A3J1B7_9STRA</name>
<dbReference type="AlphaFoldDB" id="A0A6A3J1B7"/>
<proteinExistence type="predicted"/>
<evidence type="ECO:0000256" key="1">
    <source>
        <dbReference type="SAM" id="MobiDB-lite"/>
    </source>
</evidence>
<dbReference type="Proteomes" id="UP000435112">
    <property type="component" value="Unassembled WGS sequence"/>
</dbReference>
<feature type="region of interest" description="Disordered" evidence="1">
    <location>
        <begin position="64"/>
        <end position="94"/>
    </location>
</feature>
<dbReference type="EMBL" id="QXFU01002193">
    <property type="protein sequence ID" value="KAE8989119.1"/>
    <property type="molecule type" value="Genomic_DNA"/>
</dbReference>
<organism evidence="2 3">
    <name type="scientific">Phytophthora rubi</name>
    <dbReference type="NCBI Taxonomy" id="129364"/>
    <lineage>
        <taxon>Eukaryota</taxon>
        <taxon>Sar</taxon>
        <taxon>Stramenopiles</taxon>
        <taxon>Oomycota</taxon>
        <taxon>Peronosporomycetes</taxon>
        <taxon>Peronosporales</taxon>
        <taxon>Peronosporaceae</taxon>
        <taxon>Phytophthora</taxon>
    </lineage>
</organism>
<reference evidence="2 3" key="1">
    <citation type="submission" date="2018-09" db="EMBL/GenBank/DDBJ databases">
        <title>Genomic investigation of the strawberry pathogen Phytophthora fragariae indicates pathogenicity is determined by transcriptional variation in three key races.</title>
        <authorList>
            <person name="Adams T.M."/>
            <person name="Armitage A.D."/>
            <person name="Sobczyk M.K."/>
            <person name="Bates H.J."/>
            <person name="Dunwell J.M."/>
            <person name="Nellist C.F."/>
            <person name="Harrison R.J."/>
        </authorList>
    </citation>
    <scope>NUCLEOTIDE SEQUENCE [LARGE SCALE GENOMIC DNA]</scope>
    <source>
        <strain evidence="2 3">SCRP324</strain>
    </source>
</reference>
<sequence>MKGTYVDEKFSGGVLLTHAEMLAALERKKTAKADKERAKKRKAEEKACAIVEKERAKNALARRKALEKAERDHSKAKQAEAKAHAKADREEERRLMRLQDKKPRKKRKTGIIAWVDVKHTRFLWPEMCPGRIQLPAQMRRLSRSAACASVAAAYSRAKVPHSRRIRIQNSSPFVLIQKSCHIRLTAKK</sequence>
<gene>
    <name evidence="2" type="ORF">PR002_g21542</name>
</gene>
<evidence type="ECO:0000313" key="2">
    <source>
        <dbReference type="EMBL" id="KAE8989119.1"/>
    </source>
</evidence>
<accession>A0A6A3J1B7</accession>
<comment type="caution">
    <text evidence="2">The sequence shown here is derived from an EMBL/GenBank/DDBJ whole genome shotgun (WGS) entry which is preliminary data.</text>
</comment>
<evidence type="ECO:0000313" key="3">
    <source>
        <dbReference type="Proteomes" id="UP000435112"/>
    </source>
</evidence>